<gene>
    <name evidence="1" type="ORF">CHS0354_010612</name>
</gene>
<reference evidence="1" key="3">
    <citation type="submission" date="2023-05" db="EMBL/GenBank/DDBJ databases">
        <authorList>
            <person name="Smith C.H."/>
        </authorList>
    </citation>
    <scope>NUCLEOTIDE SEQUENCE</scope>
    <source>
        <strain evidence="1">CHS0354</strain>
        <tissue evidence="1">Mantle</tissue>
    </source>
</reference>
<protein>
    <submittedName>
        <fullName evidence="1">Uncharacterized protein</fullName>
    </submittedName>
</protein>
<organism evidence="1 2">
    <name type="scientific">Potamilus streckersoni</name>
    <dbReference type="NCBI Taxonomy" id="2493646"/>
    <lineage>
        <taxon>Eukaryota</taxon>
        <taxon>Metazoa</taxon>
        <taxon>Spiralia</taxon>
        <taxon>Lophotrochozoa</taxon>
        <taxon>Mollusca</taxon>
        <taxon>Bivalvia</taxon>
        <taxon>Autobranchia</taxon>
        <taxon>Heteroconchia</taxon>
        <taxon>Palaeoheterodonta</taxon>
        <taxon>Unionida</taxon>
        <taxon>Unionoidea</taxon>
        <taxon>Unionidae</taxon>
        <taxon>Ambleminae</taxon>
        <taxon>Lampsilini</taxon>
        <taxon>Potamilus</taxon>
    </lineage>
</organism>
<dbReference type="AlphaFoldDB" id="A0AAE0SFX5"/>
<evidence type="ECO:0000313" key="1">
    <source>
        <dbReference type="EMBL" id="KAK3591246.1"/>
    </source>
</evidence>
<accession>A0AAE0SFX5</accession>
<dbReference type="Proteomes" id="UP001195483">
    <property type="component" value="Unassembled WGS sequence"/>
</dbReference>
<dbReference type="EMBL" id="JAEAOA010000665">
    <property type="protein sequence ID" value="KAK3591246.1"/>
    <property type="molecule type" value="Genomic_DNA"/>
</dbReference>
<proteinExistence type="predicted"/>
<reference evidence="1" key="2">
    <citation type="journal article" date="2021" name="Genome Biol. Evol.">
        <title>Developing a high-quality reference genome for a parasitic bivalve with doubly uniparental inheritance (Bivalvia: Unionida).</title>
        <authorList>
            <person name="Smith C.H."/>
        </authorList>
    </citation>
    <scope>NUCLEOTIDE SEQUENCE</scope>
    <source>
        <strain evidence="1">CHS0354</strain>
        <tissue evidence="1">Mantle</tissue>
    </source>
</reference>
<reference evidence="1" key="1">
    <citation type="journal article" date="2021" name="Genome Biol. Evol.">
        <title>A High-Quality Reference Genome for a Parasitic Bivalve with Doubly Uniparental Inheritance (Bivalvia: Unionida).</title>
        <authorList>
            <person name="Smith C.H."/>
        </authorList>
    </citation>
    <scope>NUCLEOTIDE SEQUENCE</scope>
    <source>
        <strain evidence="1">CHS0354</strain>
    </source>
</reference>
<sequence>MVGSVDVVRMGCVDVVRLGSVDVVRVGFCRCCQVVSEDVVRMGSVNVVRMGFCRCQVGSVDVVRVDSVDVIRDEDMISKEFMSWRKRRLEGYKIIKRKGLNGYWKTKFDAEFKRGRKYARLQECSSRHETYLKQYIHKRKRGVLEI</sequence>
<name>A0AAE0SFX5_9BIVA</name>
<evidence type="ECO:0000313" key="2">
    <source>
        <dbReference type="Proteomes" id="UP001195483"/>
    </source>
</evidence>
<keyword evidence="2" id="KW-1185">Reference proteome</keyword>
<comment type="caution">
    <text evidence="1">The sequence shown here is derived from an EMBL/GenBank/DDBJ whole genome shotgun (WGS) entry which is preliminary data.</text>
</comment>